<reference evidence="6" key="1">
    <citation type="journal article" date="2014" name="BMC Genomics">
        <title>Genome sequencing of two Neorhizobium galegae strains reveals a noeT gene responsible for the unusual acetylation of the nodulation factors.</title>
        <authorList>
            <person name="Osterman J."/>
            <person name="Marsh J."/>
            <person name="Laine P.K."/>
            <person name="Zeng Z."/>
            <person name="Alatalo E."/>
            <person name="Sullivan J.T."/>
            <person name="Young J.P."/>
            <person name="Thomas-Oates J."/>
            <person name="Paulin L."/>
            <person name="Lindstrom K."/>
        </authorList>
    </citation>
    <scope>NUCLEOTIDE SEQUENCE [LARGE SCALE GENOMIC DNA]</scope>
    <source>
        <strain evidence="6">HAMBI 540</strain>
    </source>
</reference>
<dbReference type="SUPFAM" id="SSF46689">
    <property type="entry name" value="Homeodomain-like"/>
    <property type="match status" value="2"/>
</dbReference>
<dbReference type="SMART" id="SM00342">
    <property type="entry name" value="HTH_ARAC"/>
    <property type="match status" value="1"/>
</dbReference>
<dbReference type="AlphaFoldDB" id="A0A068SQZ0"/>
<dbReference type="InterPro" id="IPR018060">
    <property type="entry name" value="HTH_AraC"/>
</dbReference>
<dbReference type="PATRIC" id="fig|1028800.3.peg.2123"/>
<dbReference type="OrthoDB" id="9802263at2"/>
<dbReference type="EMBL" id="HG938353">
    <property type="protein sequence ID" value="CDN48269.1"/>
    <property type="molecule type" value="Genomic_DNA"/>
</dbReference>
<evidence type="ECO:0000256" key="2">
    <source>
        <dbReference type="ARBA" id="ARBA00023125"/>
    </source>
</evidence>
<dbReference type="InterPro" id="IPR009594">
    <property type="entry name" value="Tscrpt_reg_HTH_AraC_N"/>
</dbReference>
<dbReference type="InterPro" id="IPR018062">
    <property type="entry name" value="HTH_AraC-typ_CS"/>
</dbReference>
<dbReference type="GeneID" id="24255561"/>
<dbReference type="eggNOG" id="COG4977">
    <property type="taxonomic scope" value="Bacteria"/>
</dbReference>
<dbReference type="Pfam" id="PF12833">
    <property type="entry name" value="HTH_18"/>
    <property type="match status" value="1"/>
</dbReference>
<keyword evidence="6" id="KW-1185">Reference proteome</keyword>
<dbReference type="PROSITE" id="PS01124">
    <property type="entry name" value="HTH_ARAC_FAMILY_2"/>
    <property type="match status" value="1"/>
</dbReference>
<dbReference type="PROSITE" id="PS00041">
    <property type="entry name" value="HTH_ARAC_FAMILY_1"/>
    <property type="match status" value="1"/>
</dbReference>
<dbReference type="Gene3D" id="1.10.10.60">
    <property type="entry name" value="Homeodomain-like"/>
    <property type="match status" value="2"/>
</dbReference>
<dbReference type="HOGENOM" id="CLU_000445_100_0_5"/>
<protein>
    <submittedName>
        <fullName evidence="5">Transcriptional regulator, AraC family</fullName>
    </submittedName>
</protein>
<dbReference type="PANTHER" id="PTHR43436:SF1">
    <property type="entry name" value="TRANSCRIPTIONAL REGULATORY PROTEIN"/>
    <property type="match status" value="1"/>
</dbReference>
<dbReference type="Pfam" id="PF06719">
    <property type="entry name" value="AraC_N"/>
    <property type="match status" value="1"/>
</dbReference>
<dbReference type="PANTHER" id="PTHR43436">
    <property type="entry name" value="ARAC-FAMILY TRANSCRIPTIONAL REGULATOR"/>
    <property type="match status" value="1"/>
</dbReference>
<organism evidence="5 6">
    <name type="scientific">Neorhizobium galegae bv. orientalis str. HAMBI 540</name>
    <dbReference type="NCBI Taxonomy" id="1028800"/>
    <lineage>
        <taxon>Bacteria</taxon>
        <taxon>Pseudomonadati</taxon>
        <taxon>Pseudomonadota</taxon>
        <taxon>Alphaproteobacteria</taxon>
        <taxon>Hyphomicrobiales</taxon>
        <taxon>Rhizobiaceae</taxon>
        <taxon>Rhizobium/Agrobacterium group</taxon>
        <taxon>Neorhizobium</taxon>
    </lineage>
</organism>
<dbReference type="GO" id="GO:0043565">
    <property type="term" value="F:sequence-specific DNA binding"/>
    <property type="evidence" value="ECO:0007669"/>
    <property type="project" value="InterPro"/>
</dbReference>
<dbReference type="Proteomes" id="UP000028181">
    <property type="component" value="Chromosome I"/>
</dbReference>
<keyword evidence="1" id="KW-0805">Transcription regulation</keyword>
<evidence type="ECO:0000256" key="3">
    <source>
        <dbReference type="ARBA" id="ARBA00023163"/>
    </source>
</evidence>
<dbReference type="GO" id="GO:0003700">
    <property type="term" value="F:DNA-binding transcription factor activity"/>
    <property type="evidence" value="ECO:0007669"/>
    <property type="project" value="InterPro"/>
</dbReference>
<proteinExistence type="predicted"/>
<keyword evidence="2" id="KW-0238">DNA-binding</keyword>
<dbReference type="KEGG" id="ngg:RG540_CH21010"/>
<evidence type="ECO:0000259" key="4">
    <source>
        <dbReference type="PROSITE" id="PS01124"/>
    </source>
</evidence>
<sequence length="300" mass="32932">MTLPFNPYHEAATIAARHVQKDGEVFTAVGNLMLSRRTVPTAPLYMDYRPCLGLVLQGTKSVKLGDEMIAYGVGDYLLTSIELPVTSRVTVASPDVPHLCFALAIDTDRLSALLERVDVPRPGSDTDAMRGIVSNVAPPELLDAATRLLRLLDRPADIAAMAPLIEQEILYRVLCGPDGARLVHIATAESRSNRIARAVAWLRANFHRTLRIEDLADHVGMSPSSLHHHFKSVTAMTPVQFQKKLRLHEARRLMLLEGLDVGSAGHRVGYQSPSQFSREYSRLYGVSPLRDVGAILAAAE</sequence>
<dbReference type="RefSeq" id="WP_038587407.1">
    <property type="nucleotide sequence ID" value="NZ_HG938353.1"/>
</dbReference>
<evidence type="ECO:0000313" key="5">
    <source>
        <dbReference type="EMBL" id="CDN48269.1"/>
    </source>
</evidence>
<dbReference type="InterPro" id="IPR009057">
    <property type="entry name" value="Homeodomain-like_sf"/>
</dbReference>
<feature type="domain" description="HTH araC/xylS-type" evidence="4">
    <location>
        <begin position="196"/>
        <end position="288"/>
    </location>
</feature>
<gene>
    <name evidence="5" type="ORF">RG540_CH21010</name>
</gene>
<name>A0A068SQZ0_NEOGA</name>
<evidence type="ECO:0000313" key="6">
    <source>
        <dbReference type="Proteomes" id="UP000028181"/>
    </source>
</evidence>
<evidence type="ECO:0000256" key="1">
    <source>
        <dbReference type="ARBA" id="ARBA00023015"/>
    </source>
</evidence>
<accession>A0A068SQZ0</accession>
<keyword evidence="3" id="KW-0804">Transcription</keyword>